<evidence type="ECO:0000313" key="12">
    <source>
        <dbReference type="Proteomes" id="UP001244207"/>
    </source>
</evidence>
<comment type="caution">
    <text evidence="11">The sequence shown here is derived from an EMBL/GenBank/DDBJ whole genome shotgun (WGS) entry which is preliminary data.</text>
</comment>
<dbReference type="InterPro" id="IPR051346">
    <property type="entry name" value="OTU_Deubiquitinase"/>
</dbReference>
<dbReference type="GO" id="GO:0004843">
    <property type="term" value="F:cysteine-type deubiquitinase activity"/>
    <property type="evidence" value="ECO:0007669"/>
    <property type="project" value="UniProtKB-EC"/>
</dbReference>
<dbReference type="InterPro" id="IPR022105">
    <property type="entry name" value="DUF3645"/>
</dbReference>
<dbReference type="Proteomes" id="UP001244207">
    <property type="component" value="Unassembled WGS sequence"/>
</dbReference>
<dbReference type="EC" id="3.4.19.12" evidence="2"/>
<keyword evidence="4" id="KW-0833">Ubl conjugation pathway</keyword>
<name>A0AAD8X8R2_GLOAC</name>
<organism evidence="11 12">
    <name type="scientific">Glomerella acutata</name>
    <name type="common">Colletotrichum acutatum</name>
    <dbReference type="NCBI Taxonomy" id="27357"/>
    <lineage>
        <taxon>Eukaryota</taxon>
        <taxon>Fungi</taxon>
        <taxon>Dikarya</taxon>
        <taxon>Ascomycota</taxon>
        <taxon>Pezizomycotina</taxon>
        <taxon>Sordariomycetes</taxon>
        <taxon>Hypocreomycetidae</taxon>
        <taxon>Glomerellales</taxon>
        <taxon>Glomerellaceae</taxon>
        <taxon>Colletotrichum</taxon>
        <taxon>Colletotrichum acutatum species complex</taxon>
    </lineage>
</organism>
<dbReference type="InterPro" id="IPR046541">
    <property type="entry name" value="DUF6606"/>
</dbReference>
<evidence type="ECO:0000256" key="5">
    <source>
        <dbReference type="ARBA" id="ARBA00022801"/>
    </source>
</evidence>
<dbReference type="PANTHER" id="PTHR13367:SF34">
    <property type="match status" value="1"/>
</dbReference>
<keyword evidence="5" id="KW-0378">Hydrolase</keyword>
<gene>
    <name evidence="11" type="ORF">BDZ83DRAFT_768810</name>
</gene>
<accession>A0AAD8X8R2</accession>
<evidence type="ECO:0000256" key="4">
    <source>
        <dbReference type="ARBA" id="ARBA00022786"/>
    </source>
</evidence>
<dbReference type="EMBL" id="JAHMHS010000200">
    <property type="protein sequence ID" value="KAK1708175.1"/>
    <property type="molecule type" value="Genomic_DNA"/>
</dbReference>
<feature type="coiled-coil region" evidence="7">
    <location>
        <begin position="435"/>
        <end position="470"/>
    </location>
</feature>
<dbReference type="Pfam" id="PF20255">
    <property type="entry name" value="DUF6606"/>
    <property type="match status" value="2"/>
</dbReference>
<keyword evidence="12" id="KW-1185">Reference proteome</keyword>
<keyword evidence="3" id="KW-0645">Protease</keyword>
<evidence type="ECO:0000256" key="7">
    <source>
        <dbReference type="SAM" id="Coils"/>
    </source>
</evidence>
<feature type="domain" description="DUF3645" evidence="9">
    <location>
        <begin position="2255"/>
        <end position="2290"/>
    </location>
</feature>
<evidence type="ECO:0000256" key="1">
    <source>
        <dbReference type="ARBA" id="ARBA00000707"/>
    </source>
</evidence>
<evidence type="ECO:0000256" key="3">
    <source>
        <dbReference type="ARBA" id="ARBA00022670"/>
    </source>
</evidence>
<feature type="domain" description="DUF3638" evidence="8">
    <location>
        <begin position="1911"/>
        <end position="2133"/>
    </location>
</feature>
<evidence type="ECO:0000259" key="8">
    <source>
        <dbReference type="Pfam" id="PF12340"/>
    </source>
</evidence>
<dbReference type="GeneID" id="85399215"/>
<evidence type="ECO:0000256" key="6">
    <source>
        <dbReference type="ARBA" id="ARBA00022807"/>
    </source>
</evidence>
<feature type="domain" description="DUF6606" evidence="10">
    <location>
        <begin position="95"/>
        <end position="206"/>
    </location>
</feature>
<evidence type="ECO:0000259" key="9">
    <source>
        <dbReference type="Pfam" id="PF12359"/>
    </source>
</evidence>
<dbReference type="GO" id="GO:0006508">
    <property type="term" value="P:proteolysis"/>
    <property type="evidence" value="ECO:0007669"/>
    <property type="project" value="UniProtKB-KW"/>
</dbReference>
<dbReference type="InterPro" id="IPR022099">
    <property type="entry name" value="DUF3638"/>
</dbReference>
<protein>
    <recommendedName>
        <fullName evidence="2">ubiquitinyl hydrolase 1</fullName>
        <ecNumber evidence="2">3.4.19.12</ecNumber>
    </recommendedName>
</protein>
<comment type="catalytic activity">
    <reaction evidence="1">
        <text>Thiol-dependent hydrolysis of ester, thioester, amide, peptide and isopeptide bonds formed by the C-terminal Gly of ubiquitin (a 76-residue protein attached to proteins as an intracellular targeting signal).</text>
        <dbReference type="EC" id="3.4.19.12"/>
    </reaction>
</comment>
<dbReference type="RefSeq" id="XP_060358207.1">
    <property type="nucleotide sequence ID" value="XM_060515317.1"/>
</dbReference>
<keyword evidence="6" id="KW-0788">Thiol protease</keyword>
<proteinExistence type="predicted"/>
<evidence type="ECO:0000256" key="2">
    <source>
        <dbReference type="ARBA" id="ARBA00012759"/>
    </source>
</evidence>
<dbReference type="PANTHER" id="PTHR13367">
    <property type="entry name" value="UBIQUITIN THIOESTERASE"/>
    <property type="match status" value="1"/>
</dbReference>
<keyword evidence="7" id="KW-0175">Coiled coil</keyword>
<evidence type="ECO:0000259" key="10">
    <source>
        <dbReference type="Pfam" id="PF20255"/>
    </source>
</evidence>
<dbReference type="Pfam" id="PF12359">
    <property type="entry name" value="DUF3645"/>
    <property type="match status" value="1"/>
</dbReference>
<evidence type="ECO:0000313" key="11">
    <source>
        <dbReference type="EMBL" id="KAK1708175.1"/>
    </source>
</evidence>
<dbReference type="Pfam" id="PF12340">
    <property type="entry name" value="DUF3638"/>
    <property type="match status" value="1"/>
</dbReference>
<reference evidence="11" key="1">
    <citation type="submission" date="2021-12" db="EMBL/GenBank/DDBJ databases">
        <title>Comparative genomics, transcriptomics and evolutionary studies reveal genomic signatures of adaptation to plant cell wall in hemibiotrophic fungi.</title>
        <authorList>
            <consortium name="DOE Joint Genome Institute"/>
            <person name="Baroncelli R."/>
            <person name="Diaz J.F."/>
            <person name="Benocci T."/>
            <person name="Peng M."/>
            <person name="Battaglia E."/>
            <person name="Haridas S."/>
            <person name="Andreopoulos W."/>
            <person name="Labutti K."/>
            <person name="Pangilinan J."/>
            <person name="Floch G.L."/>
            <person name="Makela M.R."/>
            <person name="Henrissat B."/>
            <person name="Grigoriev I.V."/>
            <person name="Crouch J.A."/>
            <person name="De Vries R.P."/>
            <person name="Sukno S.A."/>
            <person name="Thon M.R."/>
        </authorList>
    </citation>
    <scope>NUCLEOTIDE SEQUENCE</scope>
    <source>
        <strain evidence="11">CBS 112980</strain>
    </source>
</reference>
<sequence length="2443" mass="277497">MADQTSVYIYHHVFLPPQLPQSDDFSPINESALLEFVHDSVAEFREYVPKSQTSSVNTAIGLMQAMARLHQPLGDTVAIDESELLQILKDSGEKEAFELSPTNESVMSTKGRLCRSFPGVGVSIPLKRFVEPGFQEVLAATLAKMSSQAIDGTQPRAKKAGQFLNESRDTANPEMITEFMYSYLLANGEALATTRILKNTREEVISERWTRLQQHDSPTLGPKLDLLRTLDFDRDSIMRLEDLDSFLSTLRNRTSSATYHEFTPSWSLVSYCPSELQRAIRTPDNEHLHIHLICFERWVEMHLQSWLQEQLNNASNDACSTIRHAMESYYGSASSFYAENPETTSIMLLTMLELWVACDKAAVRLCPLLAAFGHEISQGPFQNLLLPTHGQMVRLRDAELYLNQRHRKSSGPSIYNECKSSSCFAAQFFDDSDLHQQLKRRIEEKATRNREAKKQEFRKLKSQYESLMQRHRNTSCDYHQTYSREIYTYVDVHSHNCLRCSYKKKAGKLKIDIHEWPLPRNVTAAKSTVFELSVPKSFGYWREAGMFMLFNVLKVHMITSKRPRAHFSLRNYQALSSFYQCNIESQHIGLLSQDKPHMSTHRRSVSVGTATEASVLLDNGLNLAYFDDRRGCFISSFDSSDEVADACTYRLPKPSKALQKFLFRPSSNPSGPTSNTVVATLQDCPEGMTLEEYKELASIPLGHSIQWMNILRQLFASTVDFKKRETGLIIQQCIYQAGPEGEDAFRSSHSICRKNSFTSIMLQGVAEAMQRFKENWQSSTALASLTAISRRLLSLSQHAELQQKCLECLAEARQIAFAWARSLKVMSQNISGDKERLNLQRRSLEVALICADSFNVDENFQEGIFSTTQSASIFFQCSFAIQEGSQTLLGTSDTFVRQLYCRWQKTSLLHWGYLAKMILSRNSCALDDAIAAAWSVYEPSHEWSALSEKHSSWLTSTTTSQTGQMAITYNLITGELLVNGVPLDHLPPSYLNHLSYQGLFGHMSLEIMPTSIRGMRFSAKRQYAGHVIHLGIGQDLRHGESDLLVQAYHNRKRFDLIPKRLLVGKFPTEFVDDYVHWYDYDRNCVEFCPKANPWKHDQSHWRLVPAPEHRWTLAKDATSLIDVNSQSAMAISTIFRPLEDQYSIHIVHKKTDASLFVDLTKARLEFTYQSGKTSLMSRQYRGMSVDANQSIGTLVGLKDKLVLRVDQPCHAAITPARKVLILEGRVSHQKSGEHVQVCIEKGKAAGVHQYDVDVRLGRLVLKGNLQSKLSLCYLHALTSFAIPDPLTGRTGTEEALSILDSASIRSFNVLTRENLALLGQLAELTPSRKFYPENERVMQTVGWSRQLSFLSQHGLFHESVRSIVQQAEELKFFYPQLYCTLPELNNPDRFLLDRDSFRSSAFRVSGFGAESRSLEHDDTGYQARDRRSSQRQSQAFMAASLLSRQSPSLVKALPHELKGSLWDFLQSYGPVSGCAHALPTQEIAYNPELLSKTSQFIARNFLTMKRSLRWDVNKYRLMIWLATVAFFNEADMTIIQTLASFHSRGEFAEMVSPVAGHFDLSEGKSFVATRIRSCLKSNLVPLSQCPEANMTQKESDLESYWEFRERQEEQYGRETTKAVAVLEELLGTQWPCSAPAIPRHHPDRKHWETYVRGNEALRGITSLFESWHDNLQFDAHLRAIADLLPYEVRPVLLMEPRFSAHEVSSHLSARNQRCLNEDDLFRETTPRSVSERLVILDYDSIFESQKHAREIAEEFKLPKLLSRLKNRQLDQYERQYVTGLRASFEALQLHQSNEVFTKPYCEALIPTLLKYFQKCKGHLQKLHNLVVIALFGQNGGNAATNIHNFYQRPRFSTLLFLRRLNHLHRDSTPIAWRKCIVQYGIAVTQLQRAERMLASSGDAVALTNDLRNSGHSNWSPEDHPDTLLLEIDNGIIVRDVQARIAGQMRDPPAGQNAVMQLNMGEGKSSVILPAVIADTANGSQMPRAIVAKAQSKQMAQMLDATLGGGLIQRQVFHMPFSRALNIGLSEAKTIHTLFKRCMKSKGVLLIQPEHILSFQLMGVETAIAGKADISQSLIRSQHFLDKFSRNIVDESDENFNVKFELVYTMGSQQPVEHSPNRWVCIHEVLGVMRRFLPAAREADPTSIEVSSCRNGRFPRTRILREGARDTLLNLVARHLSEAGLAGLPMSTQSRSLQQAVYTYITKYNLTSAEALEVESSMIWSPATKNTLLLLRGLIACQVFSFVFCQKRWRVDYGLDYTREPGTRLAVPYKAKDNPSARSEFSHPDVIITLTSLSYYYGGLNDAQLHQTFEHLLHSDQADMEYCVWVEDSEQLPVSFHQLSGINLDDGQCVRQIFPCIRYAKGTIDYFLQHIVFPKEVRAFPYKLSASGWDIGKETANPTTGFSGTNDSRAFLPLSVKQLDLPDQKHTNALVLEYLLQDEKILWR</sequence>
<feature type="domain" description="DUF6606" evidence="10">
    <location>
        <begin position="9"/>
        <end position="90"/>
    </location>
</feature>